<evidence type="ECO:0000256" key="1">
    <source>
        <dbReference type="SAM" id="Phobius"/>
    </source>
</evidence>
<accession>B1YH18</accession>
<proteinExistence type="predicted"/>
<dbReference type="InterPro" id="IPR005182">
    <property type="entry name" value="YdbS-like_PH"/>
</dbReference>
<dbReference type="STRING" id="262543.Exig_1624"/>
<dbReference type="PANTHER" id="PTHR34473">
    <property type="entry name" value="UPF0699 TRANSMEMBRANE PROTEIN YDBS"/>
    <property type="match status" value="1"/>
</dbReference>
<dbReference type="HOGENOM" id="CLU_104197_3_2_9"/>
<keyword evidence="4" id="KW-1185">Reference proteome</keyword>
<protein>
    <submittedName>
        <fullName evidence="3">Membrane-flanked domain</fullName>
    </submittedName>
</protein>
<dbReference type="Pfam" id="PF03703">
    <property type="entry name" value="bPH_2"/>
    <property type="match status" value="1"/>
</dbReference>
<feature type="transmembrane region" description="Helical" evidence="1">
    <location>
        <begin position="61"/>
        <end position="81"/>
    </location>
</feature>
<dbReference type="AlphaFoldDB" id="B1YH18"/>
<organism evidence="3 4">
    <name type="scientific">Exiguobacterium sibiricum (strain DSM 17290 / CCUG 55495 / CIP 109462 / JCM 13490 / 255-15)</name>
    <dbReference type="NCBI Taxonomy" id="262543"/>
    <lineage>
        <taxon>Bacteria</taxon>
        <taxon>Bacillati</taxon>
        <taxon>Bacillota</taxon>
        <taxon>Bacilli</taxon>
        <taxon>Bacillales</taxon>
        <taxon>Bacillales Family XII. Incertae Sedis</taxon>
        <taxon>Exiguobacterium</taxon>
    </lineage>
</organism>
<reference evidence="3 4" key="1">
    <citation type="journal article" date="2006" name="Extremophiles">
        <title>Characterization of Exiguobacterium isolates from the Siberian permafrost. Description of Exiguobacterium sibiricum sp. nov.</title>
        <authorList>
            <person name="Rodrigues D.F."/>
            <person name="Goris J."/>
            <person name="Vishnivetskaya T."/>
            <person name="Gilichinsky D."/>
            <person name="Thomashow M.F."/>
            <person name="Tiedje J.M."/>
        </authorList>
    </citation>
    <scope>NUCLEOTIDE SEQUENCE [LARGE SCALE GENOMIC DNA]</scope>
    <source>
        <strain evidence="4">DSM 17290 / CIP 109462 / JCM 13490 / 255-15</strain>
    </source>
</reference>
<gene>
    <name evidence="3" type="ordered locus">Exig_1624</name>
</gene>
<dbReference type="eggNOG" id="COG3402">
    <property type="taxonomic scope" value="Bacteria"/>
</dbReference>
<evidence type="ECO:0000313" key="3">
    <source>
        <dbReference type="EMBL" id="ACB61079.1"/>
    </source>
</evidence>
<dbReference type="EMBL" id="CP001022">
    <property type="protein sequence ID" value="ACB61079.1"/>
    <property type="molecule type" value="Genomic_DNA"/>
</dbReference>
<keyword evidence="1" id="KW-1133">Transmembrane helix</keyword>
<keyword evidence="1" id="KW-0472">Membrane</keyword>
<keyword evidence="1" id="KW-0812">Transmembrane</keyword>
<reference evidence="4" key="3">
    <citation type="submission" date="2008-04" db="EMBL/GenBank/DDBJ databases">
        <title>Complete sequence of chromosome of Exiguobacterium sibiricum 255-15.</title>
        <authorList>
            <consortium name="US DOE Joint Genome Institute"/>
            <person name="Copeland A."/>
            <person name="Lucas S."/>
            <person name="Lapidus A."/>
            <person name="Glavina del Rio T."/>
            <person name="Dalin E."/>
            <person name="Tice H."/>
            <person name="Bruce D."/>
            <person name="Goodwin L."/>
            <person name="Pitluck S."/>
            <person name="Kiss H."/>
            <person name="Chertkov O."/>
            <person name="Monk C."/>
            <person name="Brettin T."/>
            <person name="Detter J.C."/>
            <person name="Han C."/>
            <person name="Kuske C.R."/>
            <person name="Schmutz J."/>
            <person name="Larimer F."/>
            <person name="Land M."/>
            <person name="Hauser L."/>
            <person name="Kyrpides N."/>
            <person name="Mikhailova N."/>
            <person name="Vishnivetskaya T."/>
            <person name="Rodrigues D.F."/>
            <person name="Gilichinsky D."/>
            <person name="Tiedje J."/>
            <person name="Richardson P."/>
        </authorList>
    </citation>
    <scope>NUCLEOTIDE SEQUENCE [LARGE SCALE GENOMIC DNA]</scope>
    <source>
        <strain evidence="4">DSM 17290 / CIP 109462 / JCM 13490 / 255-15</strain>
    </source>
</reference>
<sequence>MKKGKAGDWMQPNQPTGDWQHLPRASITAERQYVGIKYTIYLLLIGTATVVQIKWLDLSPWWMWILTGLWTGFFLLQFVYVPKMRQRYFKYRVDDEFLVVEFGIFILRHVVTPLVKVQIIDTSSGPLLRRLKLMNMSVHTASGQIELPGLEVTQAGILRQRIERFAKLEEQEEESL</sequence>
<dbReference type="PANTHER" id="PTHR34473:SF2">
    <property type="entry name" value="UPF0699 TRANSMEMBRANE PROTEIN YDBT"/>
    <property type="match status" value="1"/>
</dbReference>
<evidence type="ECO:0000259" key="2">
    <source>
        <dbReference type="Pfam" id="PF03703"/>
    </source>
</evidence>
<feature type="transmembrane region" description="Helical" evidence="1">
    <location>
        <begin position="38"/>
        <end position="55"/>
    </location>
</feature>
<evidence type="ECO:0000313" key="4">
    <source>
        <dbReference type="Proteomes" id="UP000001681"/>
    </source>
</evidence>
<dbReference type="KEGG" id="esi:Exig_1624"/>
<name>B1YH18_EXIS2</name>
<reference evidence="3 4" key="2">
    <citation type="journal article" date="2008" name="BMC Genomics">
        <title>Architecture of thermal adaptation in an Exiguobacterium sibiricum strain isolated from 3 million year old permafrost: a genome and transcriptome approach.</title>
        <authorList>
            <person name="Rodrigues D.F."/>
            <person name="Ivanova N."/>
            <person name="He Z."/>
            <person name="Huebner M."/>
            <person name="Zhou J."/>
            <person name="Tiedje J.M."/>
        </authorList>
    </citation>
    <scope>NUCLEOTIDE SEQUENCE [LARGE SCALE GENOMIC DNA]</scope>
    <source>
        <strain evidence="4">DSM 17290 / CIP 109462 / JCM 13490 / 255-15</strain>
    </source>
</reference>
<feature type="domain" description="YdbS-like PH" evidence="2">
    <location>
        <begin position="87"/>
        <end position="161"/>
    </location>
</feature>
<dbReference type="Proteomes" id="UP000001681">
    <property type="component" value="Chromosome"/>
</dbReference>